<reference evidence="1" key="1">
    <citation type="submission" date="2022-11" db="EMBL/GenBank/DDBJ databases">
        <authorList>
            <person name="Kikuchi T."/>
        </authorList>
    </citation>
    <scope>NUCLEOTIDE SEQUENCE</scope>
    <source>
        <strain evidence="1">PS1010</strain>
    </source>
</reference>
<organism evidence="1 2">
    <name type="scientific">Caenorhabditis angaria</name>
    <dbReference type="NCBI Taxonomy" id="860376"/>
    <lineage>
        <taxon>Eukaryota</taxon>
        <taxon>Metazoa</taxon>
        <taxon>Ecdysozoa</taxon>
        <taxon>Nematoda</taxon>
        <taxon>Chromadorea</taxon>
        <taxon>Rhabditida</taxon>
        <taxon>Rhabditina</taxon>
        <taxon>Rhabditomorpha</taxon>
        <taxon>Rhabditoidea</taxon>
        <taxon>Rhabditidae</taxon>
        <taxon>Peloderinae</taxon>
        <taxon>Caenorhabditis</taxon>
    </lineage>
</organism>
<dbReference type="AlphaFoldDB" id="A0A9P1IEF9"/>
<comment type="caution">
    <text evidence="1">The sequence shown here is derived from an EMBL/GenBank/DDBJ whole genome shotgun (WGS) entry which is preliminary data.</text>
</comment>
<keyword evidence="2" id="KW-1185">Reference proteome</keyword>
<dbReference type="Proteomes" id="UP001152747">
    <property type="component" value="Unassembled WGS sequence"/>
</dbReference>
<dbReference type="EMBL" id="CANHGI010000002">
    <property type="protein sequence ID" value="CAI5443113.1"/>
    <property type="molecule type" value="Genomic_DNA"/>
</dbReference>
<accession>A0A9P1IEF9</accession>
<sequence length="471" mass="55750">MFVICQYYHHPVEIDRAWKTAREMLNLYKEAIQSKDMDLFESIIHPNYEFINCGDAPINRTTHFINLMDTIGVETPISLSTTNIVVQNLYLNNDIYFSIKSDEVKVEYSAMWDWHNLYNNNKYQTLFIYKEGYTECKTKPLTTAFIPNNLVIKSIAEFLVSSFSQMEIQKYFDNKICKDFKMIACDGKEYGKQDLLRITRKMEKNRFDKNILQNAKLTEDGVLSFELNRTNVSLEEIVITRKPGIYCIRSIKHSKCKRTEDPEKLARDLITRYYEAVRMRSLKRFGEVFRISSDWQNCIGERDFWRSDQILYRKVQNPAYQIKETSMNQAKITNVLMNAENKLISFSVSFFDLTENDYEIDEVDGKLKIVAEIENDCGEEYERDEEAENQVDHMIYAENLFDSYVQLIRSRSLYDDRYIVRNPLTIYEMVGEHGEIKTSYHYIPNLYDLYPSNMTDVKVTYAQKMLIDIYS</sequence>
<name>A0A9P1IEF9_9PELO</name>
<proteinExistence type="predicted"/>
<evidence type="ECO:0000313" key="1">
    <source>
        <dbReference type="EMBL" id="CAI5443113.1"/>
    </source>
</evidence>
<gene>
    <name evidence="1" type="ORF">CAMP_LOCUS5750</name>
</gene>
<protein>
    <submittedName>
        <fullName evidence="1">Uncharacterized protein</fullName>
    </submittedName>
</protein>
<evidence type="ECO:0000313" key="2">
    <source>
        <dbReference type="Proteomes" id="UP001152747"/>
    </source>
</evidence>